<dbReference type="EMBL" id="CAFBPI010000035">
    <property type="protein sequence ID" value="CAB5015161.1"/>
    <property type="molecule type" value="Genomic_DNA"/>
</dbReference>
<sequence>MKPRLLAIQNDPTDPPHLVGRWLMEIGFEIEILRAYDGEQVPPVLPENFVGVIPLGGHMGAMDDHIAPWLKNERALLLDAVHRDIPIFAICLGAQLLAAAAGGSVSRAKTSEIGIYDISPTTEGASDPIFALAAPSPVAQWHEDEVAALPAGATLLASSELCMNQVYRIGSTQYAVQFHPEVDSSIIHTWEEHADNAFIESGKSSVESEVKMAEEALFAAWKPVVQNWGRLVLASVLV</sequence>
<dbReference type="Gene3D" id="3.40.50.880">
    <property type="match status" value="1"/>
</dbReference>
<gene>
    <name evidence="2" type="ORF">UFOPK1380_00697</name>
    <name evidence="3" type="ORF">UFOPK1778_00681</name>
    <name evidence="4" type="ORF">UFOPK1863_00387</name>
    <name evidence="5" type="ORF">UFOPK2689_00540</name>
    <name evidence="6" type="ORF">UFOPK3555_00004</name>
    <name evidence="7" type="ORF">UFOPK4095_00691</name>
</gene>
<dbReference type="PROSITE" id="PS51273">
    <property type="entry name" value="GATASE_TYPE_1"/>
    <property type="match status" value="1"/>
</dbReference>
<dbReference type="EMBL" id="CAEZUD010000030">
    <property type="protein sequence ID" value="CAB4590738.1"/>
    <property type="molecule type" value="Genomic_DNA"/>
</dbReference>
<dbReference type="GO" id="GO:0005829">
    <property type="term" value="C:cytosol"/>
    <property type="evidence" value="ECO:0007669"/>
    <property type="project" value="TreeGrafter"/>
</dbReference>
<proteinExistence type="predicted"/>
<reference evidence="2" key="1">
    <citation type="submission" date="2020-05" db="EMBL/GenBank/DDBJ databases">
        <authorList>
            <person name="Chiriac C."/>
            <person name="Salcher M."/>
            <person name="Ghai R."/>
            <person name="Kavagutti S V."/>
        </authorList>
    </citation>
    <scope>NUCLEOTIDE SEQUENCE</scope>
</reference>
<dbReference type="InterPro" id="IPR044992">
    <property type="entry name" value="ChyE-like"/>
</dbReference>
<dbReference type="EMBL" id="CAEZYL010000023">
    <property type="protein sequence ID" value="CAB4720905.1"/>
    <property type="molecule type" value="Genomic_DNA"/>
</dbReference>
<evidence type="ECO:0000313" key="5">
    <source>
        <dbReference type="EMBL" id="CAB4720905.1"/>
    </source>
</evidence>
<evidence type="ECO:0000259" key="1">
    <source>
        <dbReference type="Pfam" id="PF00117"/>
    </source>
</evidence>
<feature type="domain" description="Glutamine amidotransferase" evidence="1">
    <location>
        <begin position="21"/>
        <end position="185"/>
    </location>
</feature>
<dbReference type="Pfam" id="PF00117">
    <property type="entry name" value="GATase"/>
    <property type="match status" value="1"/>
</dbReference>
<evidence type="ECO:0000313" key="6">
    <source>
        <dbReference type="EMBL" id="CAB4887178.1"/>
    </source>
</evidence>
<dbReference type="EMBL" id="CAEZUY010000022">
    <property type="protein sequence ID" value="CAB4610829.1"/>
    <property type="molecule type" value="Genomic_DNA"/>
</dbReference>
<evidence type="ECO:0000313" key="7">
    <source>
        <dbReference type="EMBL" id="CAB5015161.1"/>
    </source>
</evidence>
<dbReference type="AlphaFoldDB" id="A0A6J6B9M4"/>
<evidence type="ECO:0000313" key="3">
    <source>
        <dbReference type="EMBL" id="CAB4590738.1"/>
    </source>
</evidence>
<evidence type="ECO:0000313" key="4">
    <source>
        <dbReference type="EMBL" id="CAB4610829.1"/>
    </source>
</evidence>
<dbReference type="InterPro" id="IPR029062">
    <property type="entry name" value="Class_I_gatase-like"/>
</dbReference>
<dbReference type="CDD" id="cd01741">
    <property type="entry name" value="GATase1_1"/>
    <property type="match status" value="1"/>
</dbReference>
<dbReference type="EMBL" id="CAFBME010000001">
    <property type="protein sequence ID" value="CAB4887178.1"/>
    <property type="molecule type" value="Genomic_DNA"/>
</dbReference>
<protein>
    <submittedName>
        <fullName evidence="2">Unannotated protein</fullName>
    </submittedName>
</protein>
<organism evidence="2">
    <name type="scientific">freshwater metagenome</name>
    <dbReference type="NCBI Taxonomy" id="449393"/>
    <lineage>
        <taxon>unclassified sequences</taxon>
        <taxon>metagenomes</taxon>
        <taxon>ecological metagenomes</taxon>
    </lineage>
</organism>
<dbReference type="EMBL" id="CAEZSC010000035">
    <property type="protein sequence ID" value="CAB4535079.1"/>
    <property type="molecule type" value="Genomic_DNA"/>
</dbReference>
<dbReference type="InterPro" id="IPR017926">
    <property type="entry name" value="GATASE"/>
</dbReference>
<name>A0A6J6B9M4_9ZZZZ</name>
<dbReference type="PANTHER" id="PTHR42695:SF5">
    <property type="entry name" value="GLUTAMINE AMIDOTRANSFERASE YLR126C-RELATED"/>
    <property type="match status" value="1"/>
</dbReference>
<dbReference type="SUPFAM" id="SSF52317">
    <property type="entry name" value="Class I glutamine amidotransferase-like"/>
    <property type="match status" value="1"/>
</dbReference>
<dbReference type="PANTHER" id="PTHR42695">
    <property type="entry name" value="GLUTAMINE AMIDOTRANSFERASE YLR126C-RELATED"/>
    <property type="match status" value="1"/>
</dbReference>
<evidence type="ECO:0000313" key="2">
    <source>
        <dbReference type="EMBL" id="CAB4535079.1"/>
    </source>
</evidence>
<accession>A0A6J6B9M4</accession>